<keyword evidence="3" id="KW-1185">Reference proteome</keyword>
<feature type="domain" description="NTP pyrophosphohydrolase MazG-like" evidence="1">
    <location>
        <begin position="165"/>
        <end position="241"/>
    </location>
</feature>
<dbReference type="InterPro" id="IPR048015">
    <property type="entry name" value="NTP-PPase_MazG-like_N"/>
</dbReference>
<dbReference type="CDD" id="cd11528">
    <property type="entry name" value="NTP-PPase_MazG_Nterm"/>
    <property type="match status" value="1"/>
</dbReference>
<sequence>MPQIVLLVTSPRLPAGLLTADAWDLVRRHPVLASEENAQVHALRAAGANVTVIAPHPTATPGLSAAPQPAATPGLSAAPDRHAVPVAEAVLDAAIAHGTVVWLAGPTGDQDMARTLGLRLAREPGLAELELRYGSWDPPGARLLDAVTVIDRLVSPGGDPWKRQQTHATLAQYLLEEAYEAYDAIETGDLDMLREELGDVLLQVVLHARLAEELPEDERWTVDDVAGTLVEKMIRRNPHVFADTEVSGIDEIIENWEQIKRAEKSRDSAMDGIALSQPALSLAAKILQRAERAGVPVPMPDDPDLGSELLRRVAKARASGLDAEAALRRAALTHAEAVRAAEQDRTY</sequence>
<evidence type="ECO:0000313" key="3">
    <source>
        <dbReference type="Proteomes" id="UP001240984"/>
    </source>
</evidence>
<dbReference type="PANTHER" id="PTHR30522:SF0">
    <property type="entry name" value="NUCLEOSIDE TRIPHOSPHATE PYROPHOSPHOHYDROLASE"/>
    <property type="match status" value="1"/>
</dbReference>
<dbReference type="SUPFAM" id="SSF101386">
    <property type="entry name" value="all-alpha NTP pyrophosphatases"/>
    <property type="match status" value="1"/>
</dbReference>
<dbReference type="Proteomes" id="UP001240984">
    <property type="component" value="Unassembled WGS sequence"/>
</dbReference>
<organism evidence="2 3">
    <name type="scientific">Catenuloplanes nepalensis</name>
    <dbReference type="NCBI Taxonomy" id="587533"/>
    <lineage>
        <taxon>Bacteria</taxon>
        <taxon>Bacillati</taxon>
        <taxon>Actinomycetota</taxon>
        <taxon>Actinomycetes</taxon>
        <taxon>Micromonosporales</taxon>
        <taxon>Micromonosporaceae</taxon>
        <taxon>Catenuloplanes</taxon>
    </lineage>
</organism>
<dbReference type="InterPro" id="IPR011551">
    <property type="entry name" value="NTP_PyrPHydrolase_MazG"/>
</dbReference>
<proteinExistence type="predicted"/>
<evidence type="ECO:0000259" key="1">
    <source>
        <dbReference type="Pfam" id="PF03819"/>
    </source>
</evidence>
<dbReference type="RefSeq" id="WP_306838053.1">
    <property type="nucleotide sequence ID" value="NZ_JAUSRA010000001.1"/>
</dbReference>
<dbReference type="GO" id="GO:0036220">
    <property type="term" value="F:ITP diphosphatase activity"/>
    <property type="evidence" value="ECO:0007669"/>
    <property type="project" value="UniProtKB-EC"/>
</dbReference>
<dbReference type="InterPro" id="IPR004518">
    <property type="entry name" value="MazG-like_dom"/>
</dbReference>
<reference evidence="2 3" key="1">
    <citation type="submission" date="2023-07" db="EMBL/GenBank/DDBJ databases">
        <title>Sequencing the genomes of 1000 actinobacteria strains.</title>
        <authorList>
            <person name="Klenk H.-P."/>
        </authorList>
    </citation>
    <scope>NUCLEOTIDE SEQUENCE [LARGE SCALE GENOMIC DNA]</scope>
    <source>
        <strain evidence="2 3">DSM 44710</strain>
    </source>
</reference>
<protein>
    <submittedName>
        <fullName evidence="2">XTP/dITP diphosphohydrolase</fullName>
        <ecNumber evidence="2">3.6.1.66</ecNumber>
    </submittedName>
</protein>
<keyword evidence="2" id="KW-0378">Hydrolase</keyword>
<dbReference type="EMBL" id="JAUSRA010000001">
    <property type="protein sequence ID" value="MDP9799295.1"/>
    <property type="molecule type" value="Genomic_DNA"/>
</dbReference>
<gene>
    <name evidence="2" type="ORF">J2S43_007807</name>
</gene>
<comment type="caution">
    <text evidence="2">The sequence shown here is derived from an EMBL/GenBank/DDBJ whole genome shotgun (WGS) entry which is preliminary data.</text>
</comment>
<accession>A0ABT9N6H0</accession>
<name>A0ABT9N6H0_9ACTN</name>
<dbReference type="PANTHER" id="PTHR30522">
    <property type="entry name" value="NUCLEOSIDE TRIPHOSPHATE PYROPHOSPHOHYDROLASE"/>
    <property type="match status" value="1"/>
</dbReference>
<dbReference type="EC" id="3.6.1.66" evidence="2"/>
<dbReference type="Pfam" id="PF03819">
    <property type="entry name" value="MazG"/>
    <property type="match status" value="1"/>
</dbReference>
<dbReference type="Gene3D" id="1.10.287.1080">
    <property type="entry name" value="MazG-like"/>
    <property type="match status" value="1"/>
</dbReference>
<evidence type="ECO:0000313" key="2">
    <source>
        <dbReference type="EMBL" id="MDP9799295.1"/>
    </source>
</evidence>